<reference evidence="2 3" key="1">
    <citation type="journal article" date="2010" name="Stand. Genomic Sci.">
        <title>Complete genome sequence of Ilyobacter polytropus type strain (CuHbu1).</title>
        <authorList>
            <person name="Sikorski J."/>
            <person name="Chertkov O."/>
            <person name="Lapidus A."/>
            <person name="Nolan M."/>
            <person name="Lucas S."/>
            <person name="Del Rio T.G."/>
            <person name="Tice H."/>
            <person name="Cheng J.F."/>
            <person name="Tapia R."/>
            <person name="Han C."/>
            <person name="Goodwin L."/>
            <person name="Pitluck S."/>
            <person name="Liolios K."/>
            <person name="Ivanova N."/>
            <person name="Mavromatis K."/>
            <person name="Mikhailova N."/>
            <person name="Pati A."/>
            <person name="Chen A."/>
            <person name="Palaniappan K."/>
            <person name="Land M."/>
            <person name="Hauser L."/>
            <person name="Chang Y.J."/>
            <person name="Jeffries C.D."/>
            <person name="Brambilla E."/>
            <person name="Yasawong M."/>
            <person name="Rohde M."/>
            <person name="Pukall R."/>
            <person name="Spring S."/>
            <person name="Goker M."/>
            <person name="Woyke T."/>
            <person name="Bristow J."/>
            <person name="Eisen J.A."/>
            <person name="Markowitz V."/>
            <person name="Hugenholtz P."/>
            <person name="Kyrpides N.C."/>
            <person name="Klenk H.P."/>
        </authorList>
    </citation>
    <scope>NUCLEOTIDE SEQUENCE [LARGE SCALE GENOMIC DNA]</scope>
    <source>
        <strain evidence="3">ATCC 51220 / DSM 2926 / LMG 16218 / CuHBu1</strain>
    </source>
</reference>
<evidence type="ECO:0000313" key="2">
    <source>
        <dbReference type="EMBL" id="ADO81820.1"/>
    </source>
</evidence>
<dbReference type="EMBL" id="CP002281">
    <property type="protein sequence ID" value="ADO81820.1"/>
    <property type="molecule type" value="Genomic_DNA"/>
</dbReference>
<gene>
    <name evidence="2" type="ordered locus">Ilyop_0030</name>
</gene>
<proteinExistence type="predicted"/>
<sequence>MKKFILFFSLVFILSFTSAEASRYSFNFGKIRITEAKLSRKNNKSRSFSGLIENRSSKKLTVTMDIYFKDSEVNNGREVLVASPTFYNLSPRSTKNFRTYLYVGEINGRDFRVKLSKTLEVK</sequence>
<name>E3H661_ILYPC</name>
<dbReference type="AlphaFoldDB" id="E3H661"/>
<organism evidence="2 3">
    <name type="scientific">Ilyobacter polytropus (strain ATCC 51220 / DSM 2926 / LMG 16218 / CuHBu1)</name>
    <dbReference type="NCBI Taxonomy" id="572544"/>
    <lineage>
        <taxon>Bacteria</taxon>
        <taxon>Fusobacteriati</taxon>
        <taxon>Fusobacteriota</taxon>
        <taxon>Fusobacteriia</taxon>
        <taxon>Fusobacteriales</taxon>
        <taxon>Fusobacteriaceae</taxon>
        <taxon>Ilyobacter</taxon>
    </lineage>
</organism>
<protein>
    <submittedName>
        <fullName evidence="2">Uncharacterized protein</fullName>
    </submittedName>
</protein>
<dbReference type="HOGENOM" id="CLU_2023583_0_0_0"/>
<keyword evidence="3" id="KW-1185">Reference proteome</keyword>
<feature type="signal peptide" evidence="1">
    <location>
        <begin position="1"/>
        <end position="21"/>
    </location>
</feature>
<evidence type="ECO:0000256" key="1">
    <source>
        <dbReference type="SAM" id="SignalP"/>
    </source>
</evidence>
<keyword evidence="1" id="KW-0732">Signal</keyword>
<dbReference type="KEGG" id="ipo:Ilyop_0030"/>
<evidence type="ECO:0000313" key="3">
    <source>
        <dbReference type="Proteomes" id="UP000006875"/>
    </source>
</evidence>
<dbReference type="Proteomes" id="UP000006875">
    <property type="component" value="Chromosome"/>
</dbReference>
<accession>E3H661</accession>
<dbReference type="RefSeq" id="WP_013386492.1">
    <property type="nucleotide sequence ID" value="NC_014632.1"/>
</dbReference>
<feature type="chain" id="PRO_5003170979" evidence="1">
    <location>
        <begin position="22"/>
        <end position="122"/>
    </location>
</feature>